<dbReference type="Gene3D" id="2.60.40.150">
    <property type="entry name" value="C2 domain"/>
    <property type="match status" value="1"/>
</dbReference>
<feature type="region of interest" description="Disordered" evidence="2">
    <location>
        <begin position="782"/>
        <end position="821"/>
    </location>
</feature>
<dbReference type="PROSITE" id="PS50234">
    <property type="entry name" value="VWFA"/>
    <property type="match status" value="1"/>
</dbReference>
<feature type="compositionally biased region" description="Basic and acidic residues" evidence="2">
    <location>
        <begin position="1062"/>
        <end position="1071"/>
    </location>
</feature>
<evidence type="ECO:0000313" key="5">
    <source>
        <dbReference type="EMBL" id="CAK9002484.1"/>
    </source>
</evidence>
<dbReference type="Pfam" id="PF07002">
    <property type="entry name" value="Copine"/>
    <property type="match status" value="1"/>
</dbReference>
<feature type="compositionally biased region" description="Pro residues" evidence="2">
    <location>
        <begin position="1019"/>
        <end position="1037"/>
    </location>
</feature>
<keyword evidence="6" id="KW-1185">Reference proteome</keyword>
<feature type="compositionally biased region" description="Basic and acidic residues" evidence="2">
    <location>
        <begin position="876"/>
        <end position="885"/>
    </location>
</feature>
<feature type="region of interest" description="Disordered" evidence="2">
    <location>
        <begin position="827"/>
        <end position="846"/>
    </location>
</feature>
<comment type="caution">
    <text evidence="5">The sequence shown here is derived from an EMBL/GenBank/DDBJ whole genome shotgun (WGS) entry which is preliminary data.</text>
</comment>
<feature type="compositionally biased region" description="Polar residues" evidence="2">
    <location>
        <begin position="1045"/>
        <end position="1060"/>
    </location>
</feature>
<dbReference type="EMBL" id="CAXAMN010002925">
    <property type="protein sequence ID" value="CAK9002103.1"/>
    <property type="molecule type" value="Genomic_DNA"/>
</dbReference>
<protein>
    <recommendedName>
        <fullName evidence="3">VWFA domain-containing protein</fullName>
    </recommendedName>
</protein>
<feature type="region of interest" description="Disordered" evidence="2">
    <location>
        <begin position="1011"/>
        <end position="1156"/>
    </location>
</feature>
<feature type="compositionally biased region" description="Low complexity" evidence="2">
    <location>
        <begin position="421"/>
        <end position="431"/>
    </location>
</feature>
<evidence type="ECO:0000256" key="1">
    <source>
        <dbReference type="ARBA" id="ARBA00009048"/>
    </source>
</evidence>
<feature type="compositionally biased region" description="Polar residues" evidence="2">
    <location>
        <begin position="375"/>
        <end position="402"/>
    </location>
</feature>
<evidence type="ECO:0000259" key="3">
    <source>
        <dbReference type="PROSITE" id="PS50234"/>
    </source>
</evidence>
<dbReference type="EMBL" id="CAXAMN010003014">
    <property type="protein sequence ID" value="CAK9002484.1"/>
    <property type="molecule type" value="Genomic_DNA"/>
</dbReference>
<dbReference type="PANTHER" id="PTHR10857:SF106">
    <property type="entry name" value="C2 DOMAIN-CONTAINING PROTEIN"/>
    <property type="match status" value="1"/>
</dbReference>
<evidence type="ECO:0000313" key="4">
    <source>
        <dbReference type="EMBL" id="CAK9002103.1"/>
    </source>
</evidence>
<feature type="region of interest" description="Disordered" evidence="2">
    <location>
        <begin position="1"/>
        <end position="29"/>
    </location>
</feature>
<sequence>MGCGASVSYGEVEDEDEHEHEHPRRMVSPPAEILEKDFSSMLQLQFRGEGLKDGERSFLVVYTRSSGEGLWAELGKTEVCSLDTTWPVWGTIMELQFRVEIMRQMRCEAYKMVHNESLDELRHHRFIGACEFMLTEAVIRRAKVNSSSDGWLRKKLLNIHRKKGEKHPGKICVFADEKQSSKLELYFKLRAKELKSTEFWKRKPDPFFVVSRTKVVGTDEYDCEEVELVPCYRSEVARRTCNARYGNAVITAAQVSHGISGQDFVITIEDWSRLGTSTVLGEAVVNFNDLWKAAGERNLNLPLCKREGPRLNGMLRYSHAQIKRYQSLLGGDHYRRSLSGTLFRFGSRMGSMSFGKKLSKSLSFYKERSSRSSRVTRNTSKGSNSDDVNWASMGSENSSSQTRSREGSKSKELARGQTKTSMVSFASFSSESSKQRAMPRWASMAANRSDNEAVKGGVGEKTLLFGPVVGQVSIQEMILDRSYTFLDYVRGGLELRMILGIDFTRSNMDTMNPESLHSLCERGLATAYEDAIVSLGQVLRSYDSSNEYFVYGFGAKIPPSHTVCSNCFALTGDFLYPKVKGLDGILQAYRRALNVVSLHGPSDCVEVLKLAGRFARNFVQEPEKEVLRSTVPPDLIYFVLLILTDGEMESEKQIVEELRNLQAYPISVFFIGIGSKDFSFLRELPNALSLNFDTDFDKPKLENVSKTVSRRVVQFVQYSEYESDPEGLVQATLADLPREIVLYYRMLGVKPRGLERFENKFGELLPTPLPKAAKLELLAAKQRTEDRKTREKVLASKGVREDGASKDTTGSGNRSLMRASSRMSAISAASANVPSTDGDESAVASSRLSLPNAALQEDEEVLQEHQMELSSTSEEDAPKRSKREEDNLPVFLQEERKRLLDEAIAIGYRKHQITRAMRDGIAAATVDVLLDNIRYSGYGKLPSYRDAAISSLPDDAPLPWNPFKTAAENEKKIKQLDVEMEDYGEQLRALTNPAKSELTRQDVLSTAGIFECRRSRIAPPRPPQSPSPKSPPSPPSPSGRLALRHSNSALSNTSPGSPSLRNVEDERREDTGAFEGPGDATKQVEEAARRLRSLRSCAGREGDWPSIKEEDERMHEEDRNIRPPDEPPATLGPPSRSVTKLSSSANSRAYSKGLLE</sequence>
<dbReference type="InterPro" id="IPR002035">
    <property type="entry name" value="VWF_A"/>
</dbReference>
<organism evidence="5 6">
    <name type="scientific">Durusdinium trenchii</name>
    <dbReference type="NCBI Taxonomy" id="1381693"/>
    <lineage>
        <taxon>Eukaryota</taxon>
        <taxon>Sar</taxon>
        <taxon>Alveolata</taxon>
        <taxon>Dinophyceae</taxon>
        <taxon>Suessiales</taxon>
        <taxon>Symbiodiniaceae</taxon>
        <taxon>Durusdinium</taxon>
    </lineage>
</organism>
<dbReference type="Proteomes" id="UP001642484">
    <property type="component" value="Unassembled WGS sequence"/>
</dbReference>
<dbReference type="InterPro" id="IPR000008">
    <property type="entry name" value="C2_dom"/>
</dbReference>
<feature type="domain" description="VWFA" evidence="3">
    <location>
        <begin position="639"/>
        <end position="708"/>
    </location>
</feature>
<gene>
    <name evidence="4" type="ORF">CCMP2556_LOCUS6716</name>
    <name evidence="5" type="ORF">CCMP2556_LOCUS6873</name>
</gene>
<evidence type="ECO:0000256" key="2">
    <source>
        <dbReference type="SAM" id="MobiDB-lite"/>
    </source>
</evidence>
<dbReference type="InterPro" id="IPR035892">
    <property type="entry name" value="C2_domain_sf"/>
</dbReference>
<dbReference type="SUPFAM" id="SSF49562">
    <property type="entry name" value="C2 domain (Calcium/lipid-binding domain, CaLB)"/>
    <property type="match status" value="1"/>
</dbReference>
<evidence type="ECO:0000313" key="6">
    <source>
        <dbReference type="Proteomes" id="UP001642484"/>
    </source>
</evidence>
<comment type="similarity">
    <text evidence="1">Belongs to the copine family.</text>
</comment>
<dbReference type="InterPro" id="IPR045052">
    <property type="entry name" value="Copine"/>
</dbReference>
<dbReference type="PANTHER" id="PTHR10857">
    <property type="entry name" value="COPINE"/>
    <property type="match status" value="1"/>
</dbReference>
<proteinExistence type="inferred from homology"/>
<feature type="compositionally biased region" description="Basic and acidic residues" evidence="2">
    <location>
        <begin position="1098"/>
        <end position="1125"/>
    </location>
</feature>
<dbReference type="InterPro" id="IPR010734">
    <property type="entry name" value="Copine_C"/>
</dbReference>
<feature type="region of interest" description="Disordered" evidence="2">
    <location>
        <begin position="369"/>
        <end position="431"/>
    </location>
</feature>
<reference evidence="5 6" key="1">
    <citation type="submission" date="2024-02" db="EMBL/GenBank/DDBJ databases">
        <authorList>
            <person name="Chen Y."/>
            <person name="Shah S."/>
            <person name="Dougan E. K."/>
            <person name="Thang M."/>
            <person name="Chan C."/>
        </authorList>
    </citation>
    <scope>NUCLEOTIDE SEQUENCE [LARGE SCALE GENOMIC DNA]</scope>
</reference>
<feature type="region of interest" description="Disordered" evidence="2">
    <location>
        <begin position="860"/>
        <end position="885"/>
    </location>
</feature>
<accession>A0ABP0IM55</accession>
<dbReference type="InterPro" id="IPR036465">
    <property type="entry name" value="vWFA_dom_sf"/>
</dbReference>
<feature type="compositionally biased region" description="Basic and acidic residues" evidence="2">
    <location>
        <begin position="782"/>
        <end position="805"/>
    </location>
</feature>
<feature type="compositionally biased region" description="Polar residues" evidence="2">
    <location>
        <begin position="1136"/>
        <end position="1149"/>
    </location>
</feature>
<feature type="compositionally biased region" description="Basic and acidic residues" evidence="2">
    <location>
        <begin position="403"/>
        <end position="414"/>
    </location>
</feature>
<dbReference type="Pfam" id="PF00168">
    <property type="entry name" value="C2"/>
    <property type="match status" value="1"/>
</dbReference>
<name>A0ABP0IM55_9DINO</name>
<dbReference type="SUPFAM" id="SSF53300">
    <property type="entry name" value="vWA-like"/>
    <property type="match status" value="1"/>
</dbReference>